<dbReference type="PANTHER" id="PTHR45947">
    <property type="entry name" value="SULFOQUINOVOSYL TRANSFERASE SQD2"/>
    <property type="match status" value="1"/>
</dbReference>
<organism evidence="2 3">
    <name type="scientific">Pelomonas dachongensis</name>
    <dbReference type="NCBI Taxonomy" id="3299029"/>
    <lineage>
        <taxon>Bacteria</taxon>
        <taxon>Pseudomonadati</taxon>
        <taxon>Pseudomonadota</taxon>
        <taxon>Betaproteobacteria</taxon>
        <taxon>Burkholderiales</taxon>
        <taxon>Sphaerotilaceae</taxon>
        <taxon>Roseateles</taxon>
    </lineage>
</organism>
<protein>
    <submittedName>
        <fullName evidence="2">Glycosyltransferase</fullName>
        <ecNumber evidence="2">2.4.-.-</ecNumber>
    </submittedName>
</protein>
<evidence type="ECO:0000313" key="3">
    <source>
        <dbReference type="Proteomes" id="UP001606300"/>
    </source>
</evidence>
<dbReference type="PANTHER" id="PTHR45947:SF3">
    <property type="entry name" value="SULFOQUINOVOSYL TRANSFERASE SQD2"/>
    <property type="match status" value="1"/>
</dbReference>
<dbReference type="InterPro" id="IPR050194">
    <property type="entry name" value="Glycosyltransferase_grp1"/>
</dbReference>
<accession>A0ABW7EKR3</accession>
<evidence type="ECO:0000259" key="1">
    <source>
        <dbReference type="Pfam" id="PF13439"/>
    </source>
</evidence>
<dbReference type="InterPro" id="IPR028098">
    <property type="entry name" value="Glyco_trans_4-like_N"/>
</dbReference>
<keyword evidence="3" id="KW-1185">Reference proteome</keyword>
<evidence type="ECO:0000313" key="2">
    <source>
        <dbReference type="EMBL" id="MFG6413228.1"/>
    </source>
</evidence>
<feature type="domain" description="Glycosyltransferase subfamily 4-like N-terminal" evidence="1">
    <location>
        <begin position="14"/>
        <end position="113"/>
    </location>
</feature>
<proteinExistence type="predicted"/>
<reference evidence="2 3" key="1">
    <citation type="submission" date="2024-09" db="EMBL/GenBank/DDBJ databases">
        <title>Novel species of the genus Pelomonas and Roseateles isolated from streams.</title>
        <authorList>
            <person name="Lu H."/>
        </authorList>
    </citation>
    <scope>NUCLEOTIDE SEQUENCE [LARGE SCALE GENOMIC DNA]</scope>
    <source>
        <strain evidence="2 3">DC23W</strain>
    </source>
</reference>
<sequence length="337" mass="36926">MRIAHLLFTKRFAGSERYAIELANAQSHHHEVCFVLANAAAEDRPDAWAQRLDPRVQQHRLTFPRLLPATRVARWARDWRPDVCHAHLSFACKALAGVAAPTVRVATLHIAYKPRQHAHLDGLIAITPQQLAQIPADFGGRVAQISNWSQPKPADPGARERLRAAWGVAPDDWLVGTLGRGEHSKGWDLLVEAFERAALPGARLVLVGQGPDWQSVRAQAGEQVVMPGFTNEPANCLAAFDLFVSAARSEPFGLVFLEAMHAGLPILATATEGAQHLQASFEPLVPAGDVVALAAALVRLNEARLAGDVLRRLHPVESFGLQERVADIEGFYRECRR</sequence>
<comment type="caution">
    <text evidence="2">The sequence shown here is derived from an EMBL/GenBank/DDBJ whole genome shotgun (WGS) entry which is preliminary data.</text>
</comment>
<dbReference type="SUPFAM" id="SSF53756">
    <property type="entry name" value="UDP-Glycosyltransferase/glycogen phosphorylase"/>
    <property type="match status" value="1"/>
</dbReference>
<dbReference type="EC" id="2.4.-.-" evidence="2"/>
<keyword evidence="2" id="KW-0808">Transferase</keyword>
<dbReference type="RefSeq" id="WP_394469320.1">
    <property type="nucleotide sequence ID" value="NZ_JBIGHY010000002.1"/>
</dbReference>
<name>A0ABW7EKR3_9BURK</name>
<dbReference type="GO" id="GO:0016757">
    <property type="term" value="F:glycosyltransferase activity"/>
    <property type="evidence" value="ECO:0007669"/>
    <property type="project" value="UniProtKB-KW"/>
</dbReference>
<keyword evidence="2" id="KW-0328">Glycosyltransferase</keyword>
<dbReference type="Gene3D" id="3.40.50.2000">
    <property type="entry name" value="Glycogen Phosphorylase B"/>
    <property type="match status" value="2"/>
</dbReference>
<dbReference type="Pfam" id="PF13692">
    <property type="entry name" value="Glyco_trans_1_4"/>
    <property type="match status" value="1"/>
</dbReference>
<dbReference type="Proteomes" id="UP001606300">
    <property type="component" value="Unassembled WGS sequence"/>
</dbReference>
<dbReference type="Pfam" id="PF13439">
    <property type="entry name" value="Glyco_transf_4"/>
    <property type="match status" value="1"/>
</dbReference>
<dbReference type="EMBL" id="JBIGHY010000002">
    <property type="protein sequence ID" value="MFG6413228.1"/>
    <property type="molecule type" value="Genomic_DNA"/>
</dbReference>
<gene>
    <name evidence="2" type="ORF">ACG02S_04875</name>
</gene>